<gene>
    <name evidence="3" type="ORF">GH815_15785</name>
</gene>
<dbReference type="SUPFAM" id="SSF52540">
    <property type="entry name" value="P-loop containing nucleoside triphosphate hydrolases"/>
    <property type="match status" value="1"/>
</dbReference>
<dbReference type="InterPro" id="IPR027417">
    <property type="entry name" value="P-loop_NTPase"/>
</dbReference>
<dbReference type="RefSeq" id="WP_153749719.1">
    <property type="nucleotide sequence ID" value="NZ_WJPO01000030.1"/>
</dbReference>
<dbReference type="EMBL" id="WJPO01000030">
    <property type="protein sequence ID" value="MRH22440.1"/>
    <property type="molecule type" value="Genomic_DNA"/>
</dbReference>
<dbReference type="Proteomes" id="UP000466730">
    <property type="component" value="Unassembled WGS sequence"/>
</dbReference>
<name>A0A844BA29_9RHOB</name>
<accession>A0A844BA29</accession>
<evidence type="ECO:0000259" key="2">
    <source>
        <dbReference type="Pfam" id="PF08707"/>
    </source>
</evidence>
<feature type="domain" description="Primase C-terminal 2" evidence="2">
    <location>
        <begin position="193"/>
        <end position="247"/>
    </location>
</feature>
<evidence type="ECO:0000313" key="3">
    <source>
        <dbReference type="EMBL" id="MRH22440.1"/>
    </source>
</evidence>
<dbReference type="InterPro" id="IPR014819">
    <property type="entry name" value="PriCT_2"/>
</dbReference>
<protein>
    <submittedName>
        <fullName evidence="3">AAA family ATPase</fullName>
    </submittedName>
</protein>
<dbReference type="GO" id="GO:0016817">
    <property type="term" value="F:hydrolase activity, acting on acid anhydrides"/>
    <property type="evidence" value="ECO:0007669"/>
    <property type="project" value="InterPro"/>
</dbReference>
<evidence type="ECO:0000313" key="4">
    <source>
        <dbReference type="Proteomes" id="UP000466730"/>
    </source>
</evidence>
<dbReference type="OrthoDB" id="1496333at2"/>
<reference evidence="3 4" key="1">
    <citation type="submission" date="2019-11" db="EMBL/GenBank/DDBJ databases">
        <title>Draft Whole-Genome sequence of the marine photosynthetic bacterium Rhodovulum strictum DSM 11289.</title>
        <authorList>
            <person name="Kyndt J.A."/>
            <person name="Meyer T.E."/>
        </authorList>
    </citation>
    <scope>NUCLEOTIDE SEQUENCE [LARGE SCALE GENOMIC DNA]</scope>
    <source>
        <strain evidence="3 4">DSM 11289</strain>
    </source>
</reference>
<dbReference type="Pfam" id="PF08707">
    <property type="entry name" value="PriCT_2"/>
    <property type="match status" value="1"/>
</dbReference>
<proteinExistence type="predicted"/>
<dbReference type="Pfam" id="PF13481">
    <property type="entry name" value="AAA_25"/>
    <property type="match status" value="1"/>
</dbReference>
<dbReference type="AlphaFoldDB" id="A0A844BA29"/>
<keyword evidence="4" id="KW-1185">Reference proteome</keyword>
<comment type="caution">
    <text evidence="3">The sequence shown here is derived from an EMBL/GenBank/DDBJ whole genome shotgun (WGS) entry which is preliminary data.</text>
</comment>
<dbReference type="Gene3D" id="3.40.50.300">
    <property type="entry name" value="P-loop containing nucleotide triphosphate hydrolases"/>
    <property type="match status" value="1"/>
</dbReference>
<sequence length="672" mass="72549">MQPKFTSQAMKDTARWLVWKYGEPNTKGKRPKVPHNPRTGLRCDPTNPDNWTTHSEAAALASGQGFDGLGFALGDGWQGIDFDGVDANGLADLVNAAPGYVEYSPTGAGAHAIGFGQPFPTLASNASGLEAYSGGRYFTFTGNAFRDDPLTDLAPFVAQAIAPRHGAGKATPAAPPAREQADPLDASTAAQLADALDWINPDARESWIAVIAALKSVPNNSGFELGRDWSRRSSKHDDAEFAAKWAEDWKHSSYRAVFSMAQANGWQNPGWRQDVELRPHGLAAFDPRSGQGVETPFPATLNLTELLRIVQATPPRLFTTTFFTPCGEVTLLSADGGVGKTNFALAWALCLAFGMSGLSLHVPAPVPVLFVTAEDDAIECGRRLEAIAAAMHLNFQGEWLSEGFGRLHLWDVEGSPLWVEARDSAAGVATAALAELERRIIATGAKQVFIDNASTVFLADHNALVPVNAFIGALRRIAARTECNILLLAHVNAETATKGSGKTYNGSVAWNNSVRSRMFMKVVVETDLPEHIIVSHEKANLGPKSGPFRLRRNAETGVLSAFTNHEVAAAIDETSAPMVEKVFGHIQEAQRRGEPIRAAASGPKTAYHGLAEIFPREYAEGDKEMKRRVKLAISTLSNSGRIVKRNGWDNNRNTHQFWAVLTPDDPLYGTGV</sequence>
<evidence type="ECO:0000256" key="1">
    <source>
        <dbReference type="SAM" id="MobiDB-lite"/>
    </source>
</evidence>
<feature type="region of interest" description="Disordered" evidence="1">
    <location>
        <begin position="23"/>
        <end position="47"/>
    </location>
</feature>
<organism evidence="3 4">
    <name type="scientific">Rhodovulum strictum</name>
    <dbReference type="NCBI Taxonomy" id="58314"/>
    <lineage>
        <taxon>Bacteria</taxon>
        <taxon>Pseudomonadati</taxon>
        <taxon>Pseudomonadota</taxon>
        <taxon>Alphaproteobacteria</taxon>
        <taxon>Rhodobacterales</taxon>
        <taxon>Paracoccaceae</taxon>
        <taxon>Rhodovulum</taxon>
    </lineage>
</organism>